<dbReference type="EMBL" id="CAJNON010004577">
    <property type="protein sequence ID" value="CAF1531783.1"/>
    <property type="molecule type" value="Genomic_DNA"/>
</dbReference>
<reference evidence="1" key="1">
    <citation type="submission" date="2021-02" db="EMBL/GenBank/DDBJ databases">
        <authorList>
            <person name="Nowell W R."/>
        </authorList>
    </citation>
    <scope>NUCLEOTIDE SEQUENCE</scope>
</reference>
<evidence type="ECO:0000313" key="1">
    <source>
        <dbReference type="EMBL" id="CAF1531783.1"/>
    </source>
</evidence>
<comment type="caution">
    <text evidence="1">The sequence shown here is derived from an EMBL/GenBank/DDBJ whole genome shotgun (WGS) entry which is preliminary data.</text>
</comment>
<dbReference type="Proteomes" id="UP000663891">
    <property type="component" value="Unassembled WGS sequence"/>
</dbReference>
<feature type="non-terminal residue" evidence="1">
    <location>
        <position position="1"/>
    </location>
</feature>
<accession>A0A815VFR7</accession>
<sequence length="39" mass="4588">SDEIKETLEESTTKTNNELRKIALDLQNELEDIKRKLTK</sequence>
<organism evidence="1 2">
    <name type="scientific">Adineta steineri</name>
    <dbReference type="NCBI Taxonomy" id="433720"/>
    <lineage>
        <taxon>Eukaryota</taxon>
        <taxon>Metazoa</taxon>
        <taxon>Spiralia</taxon>
        <taxon>Gnathifera</taxon>
        <taxon>Rotifera</taxon>
        <taxon>Eurotatoria</taxon>
        <taxon>Bdelloidea</taxon>
        <taxon>Adinetida</taxon>
        <taxon>Adinetidae</taxon>
        <taxon>Adineta</taxon>
    </lineage>
</organism>
<gene>
    <name evidence="1" type="ORF">VCS650_LOCUS43726</name>
</gene>
<protein>
    <submittedName>
        <fullName evidence="1">Uncharacterized protein</fullName>
    </submittedName>
</protein>
<proteinExistence type="predicted"/>
<dbReference type="AlphaFoldDB" id="A0A815VFR7"/>
<name>A0A815VFR7_9BILA</name>
<evidence type="ECO:0000313" key="2">
    <source>
        <dbReference type="Proteomes" id="UP000663891"/>
    </source>
</evidence>